<protein>
    <recommendedName>
        <fullName evidence="3">Phosphoribosyltransferase domain-containing protein</fullName>
    </recommendedName>
</protein>
<organism evidence="1 2">
    <name type="scientific">Terrybacteria sp. (strain RIFCSPHIGHO2_01_FULL_58_15)</name>
    <dbReference type="NCBI Taxonomy" id="1802363"/>
    <lineage>
        <taxon>Bacteria</taxon>
        <taxon>Candidatus Terryibacteriota</taxon>
    </lineage>
</organism>
<reference evidence="1 2" key="1">
    <citation type="journal article" date="2016" name="Nat. Commun.">
        <title>Thousands of microbial genomes shed light on interconnected biogeochemical processes in an aquifer system.</title>
        <authorList>
            <person name="Anantharaman K."/>
            <person name="Brown C.T."/>
            <person name="Hug L.A."/>
            <person name="Sharon I."/>
            <person name="Castelle C.J."/>
            <person name="Probst A.J."/>
            <person name="Thomas B.C."/>
            <person name="Singh A."/>
            <person name="Wilkins M.J."/>
            <person name="Karaoz U."/>
            <person name="Brodie E.L."/>
            <person name="Williams K.H."/>
            <person name="Hubbard S.S."/>
            <person name="Banfield J.F."/>
        </authorList>
    </citation>
    <scope>NUCLEOTIDE SEQUENCE [LARGE SCALE GENOMIC DNA]</scope>
    <source>
        <strain evidence="2">RIFCSPHIGHO2_01_FULL_58_15</strain>
    </source>
</reference>
<comment type="caution">
    <text evidence="1">The sequence shown here is derived from an EMBL/GenBank/DDBJ whole genome shotgun (WGS) entry which is preliminary data.</text>
</comment>
<gene>
    <name evidence="1" type="ORF">A2682_02100</name>
</gene>
<dbReference type="Proteomes" id="UP000178690">
    <property type="component" value="Unassembled WGS sequence"/>
</dbReference>
<accession>A0A1G2PNX2</accession>
<proteinExistence type="predicted"/>
<dbReference type="AlphaFoldDB" id="A0A1G2PNX2"/>
<dbReference type="EMBL" id="MHST01000002">
    <property type="protein sequence ID" value="OHA50028.1"/>
    <property type="molecule type" value="Genomic_DNA"/>
</dbReference>
<evidence type="ECO:0000313" key="1">
    <source>
        <dbReference type="EMBL" id="OHA50028.1"/>
    </source>
</evidence>
<evidence type="ECO:0000313" key="2">
    <source>
        <dbReference type="Proteomes" id="UP000178690"/>
    </source>
</evidence>
<sequence length="274" mass="31028">MRRNDLPSNTYIVSSPYSEKIHFNPTITDFDLSRLTVKSNEAFLLAAKRLGVFNGAAVKNFCELILLTGGFYYHLNRAFYNVFRHSLPAGFLGVRRTFGKTPLARVSYENLEAVPSNNITLVGDTIATGATLQSSLPYYLQRAPRVKKLLIFSIAGALPGAQELAKLEKTIRKKYGTRLFVFFADAIFGLAENQTDMFYLHKDTIAPEISLQRARRRLGVRLGKEMCVIWDWGRRNKDPMGHLREVIAAGKKWGRPAEAIVKKAQEKLRERENS</sequence>
<name>A0A1G2PNX2_TERXR</name>
<evidence type="ECO:0008006" key="3">
    <source>
        <dbReference type="Google" id="ProtNLM"/>
    </source>
</evidence>